<dbReference type="Proteomes" id="UP000694308">
    <property type="component" value="Unassembled WGS sequence"/>
</dbReference>
<reference evidence="1" key="1">
    <citation type="submission" date="2020-12" db="EMBL/GenBank/DDBJ databases">
        <title>Clostridium thailandense sp. nov., a novel acetogenic bacterium isolated from peat land soil in Thailand.</title>
        <authorList>
            <person name="Chaikitkaew S."/>
            <person name="Birkeland N.K."/>
        </authorList>
    </citation>
    <scope>NUCLEOTIDE SEQUENCE</scope>
    <source>
        <strain evidence="1">PL3</strain>
    </source>
</reference>
<organism evidence="1 2">
    <name type="scientific">Clostridium thailandense</name>
    <dbReference type="NCBI Taxonomy" id="2794346"/>
    <lineage>
        <taxon>Bacteria</taxon>
        <taxon>Bacillati</taxon>
        <taxon>Bacillota</taxon>
        <taxon>Clostridia</taxon>
        <taxon>Eubacteriales</taxon>
        <taxon>Clostridiaceae</taxon>
        <taxon>Clostridium</taxon>
    </lineage>
</organism>
<sequence length="159" mass="18715">MNYTILDILEKLINIEEDALKIYIQISETAQNNSLRISVVAKTIAKQEQKHIQYYKNLMHAWDDKLTEPIDFYLYDKAAKLLFEFINNIQLPQINSVKQLLRFALEFERSNIGLLLDIQGRLLEKIDDVNNDIYKVISIIIKEEQEHEKVFMDLLGNSQ</sequence>
<gene>
    <name evidence="1" type="ORF">I6U48_02325</name>
</gene>
<keyword evidence="2" id="KW-1185">Reference proteome</keyword>
<name>A0A949TUP5_9CLOT</name>
<comment type="caution">
    <text evidence="1">The sequence shown here is derived from an EMBL/GenBank/DDBJ whole genome shotgun (WGS) entry which is preliminary data.</text>
</comment>
<dbReference type="AlphaFoldDB" id="A0A949TUP5"/>
<dbReference type="RefSeq" id="WP_218318789.1">
    <property type="nucleotide sequence ID" value="NZ_JAEEGC010000008.1"/>
</dbReference>
<accession>A0A949TUP5</accession>
<evidence type="ECO:0000313" key="2">
    <source>
        <dbReference type="Proteomes" id="UP000694308"/>
    </source>
</evidence>
<proteinExistence type="predicted"/>
<protein>
    <submittedName>
        <fullName evidence="1">Rubrerythrin family protein</fullName>
    </submittedName>
</protein>
<evidence type="ECO:0000313" key="1">
    <source>
        <dbReference type="EMBL" id="MBV7271750.1"/>
    </source>
</evidence>
<dbReference type="EMBL" id="JAEEGC010000008">
    <property type="protein sequence ID" value="MBV7271750.1"/>
    <property type="molecule type" value="Genomic_DNA"/>
</dbReference>